<dbReference type="InterPro" id="IPR036514">
    <property type="entry name" value="SGNH_hydro_sf"/>
</dbReference>
<dbReference type="Proteomes" id="UP001500426">
    <property type="component" value="Unassembled WGS sequence"/>
</dbReference>
<dbReference type="Pfam" id="PF13472">
    <property type="entry name" value="Lipase_GDSL_2"/>
    <property type="match status" value="1"/>
</dbReference>
<protein>
    <submittedName>
        <fullName evidence="3">SGNH/GDSL hydrolase family protein</fullName>
    </submittedName>
</protein>
<keyword evidence="3" id="KW-0378">Hydrolase</keyword>
<feature type="domain" description="SGNH hydrolase-type esterase" evidence="2">
    <location>
        <begin position="58"/>
        <end position="205"/>
    </location>
</feature>
<keyword evidence="1" id="KW-0732">Signal</keyword>
<evidence type="ECO:0000259" key="2">
    <source>
        <dbReference type="Pfam" id="PF13472"/>
    </source>
</evidence>
<dbReference type="SUPFAM" id="SSF52266">
    <property type="entry name" value="SGNH hydrolase"/>
    <property type="match status" value="1"/>
</dbReference>
<gene>
    <name evidence="3" type="ORF">GCM10022388_23840</name>
</gene>
<accession>A0ABP7UZS1</accession>
<evidence type="ECO:0000313" key="4">
    <source>
        <dbReference type="Proteomes" id="UP001500426"/>
    </source>
</evidence>
<dbReference type="InterPro" id="IPR013830">
    <property type="entry name" value="SGNH_hydro"/>
</dbReference>
<feature type="chain" id="PRO_5047481351" evidence="1">
    <location>
        <begin position="19"/>
        <end position="216"/>
    </location>
</feature>
<dbReference type="RefSeq" id="WP_345094893.1">
    <property type="nucleotide sequence ID" value="NZ_BAABCS010000020.1"/>
</dbReference>
<sequence>MKKLFLVLLLIVSTLGNAQQRPFWNEINAFVKQDSINKPKDKVILFVGSSSFRLWKDIKTDLNNDNILNRAFGGATLLDMIYYKDKNLLNYNPSKIVIYCGENDVASSEKVDGNEVFKRFKKLYKIIRKQYPTVPLVFVSIKPCILRWSMKDRMIDANERISRFLSHKKQTIFVNIWDAMLENGEPKKDIFIQDNLHMNAKGYAIWIEKLKGVVNE</sequence>
<dbReference type="EMBL" id="BAABCS010000020">
    <property type="protein sequence ID" value="GAA4056418.1"/>
    <property type="molecule type" value="Genomic_DNA"/>
</dbReference>
<dbReference type="GO" id="GO:0016787">
    <property type="term" value="F:hydrolase activity"/>
    <property type="evidence" value="ECO:0007669"/>
    <property type="project" value="UniProtKB-KW"/>
</dbReference>
<dbReference type="Gene3D" id="3.40.50.1110">
    <property type="entry name" value="SGNH hydrolase"/>
    <property type="match status" value="1"/>
</dbReference>
<keyword evidence="4" id="KW-1185">Reference proteome</keyword>
<evidence type="ECO:0000313" key="3">
    <source>
        <dbReference type="EMBL" id="GAA4056418.1"/>
    </source>
</evidence>
<comment type="caution">
    <text evidence="3">The sequence shown here is derived from an EMBL/GenBank/DDBJ whole genome shotgun (WGS) entry which is preliminary data.</text>
</comment>
<proteinExistence type="predicted"/>
<organism evidence="3 4">
    <name type="scientific">Flavobacterium chungnamense</name>
    <dbReference type="NCBI Taxonomy" id="706182"/>
    <lineage>
        <taxon>Bacteria</taxon>
        <taxon>Pseudomonadati</taxon>
        <taxon>Bacteroidota</taxon>
        <taxon>Flavobacteriia</taxon>
        <taxon>Flavobacteriales</taxon>
        <taxon>Flavobacteriaceae</taxon>
        <taxon>Flavobacterium</taxon>
    </lineage>
</organism>
<reference evidence="4" key="1">
    <citation type="journal article" date="2019" name="Int. J. Syst. Evol. Microbiol.">
        <title>The Global Catalogue of Microorganisms (GCM) 10K type strain sequencing project: providing services to taxonomists for standard genome sequencing and annotation.</title>
        <authorList>
            <consortium name="The Broad Institute Genomics Platform"/>
            <consortium name="The Broad Institute Genome Sequencing Center for Infectious Disease"/>
            <person name="Wu L."/>
            <person name="Ma J."/>
        </authorList>
    </citation>
    <scope>NUCLEOTIDE SEQUENCE [LARGE SCALE GENOMIC DNA]</scope>
    <source>
        <strain evidence="4">JCM 17068</strain>
    </source>
</reference>
<evidence type="ECO:0000256" key="1">
    <source>
        <dbReference type="SAM" id="SignalP"/>
    </source>
</evidence>
<name>A0ABP7UZS1_9FLAO</name>
<feature type="signal peptide" evidence="1">
    <location>
        <begin position="1"/>
        <end position="18"/>
    </location>
</feature>